<evidence type="ECO:0000313" key="5">
    <source>
        <dbReference type="Proteomes" id="UP000654720"/>
    </source>
</evidence>
<name>A0ABX7HCN7_9BACT</name>
<dbReference type="EMBL" id="CP069450">
    <property type="protein sequence ID" value="QRO51719.1"/>
    <property type="molecule type" value="Genomic_DNA"/>
</dbReference>
<keyword evidence="1" id="KW-0328">Glycosyltransferase</keyword>
<protein>
    <submittedName>
        <fullName evidence="4">WecB/TagA/CpsF family glycosyltransferase</fullName>
    </submittedName>
</protein>
<feature type="transmembrane region" description="Helical" evidence="3">
    <location>
        <begin position="46"/>
        <end position="68"/>
    </location>
</feature>
<dbReference type="PANTHER" id="PTHR34136">
    <property type="match status" value="1"/>
</dbReference>
<keyword evidence="3" id="KW-1133">Transmembrane helix</keyword>
<dbReference type="RefSeq" id="WP_051465811.1">
    <property type="nucleotide sequence ID" value="NZ_CAJUBB010000012.1"/>
</dbReference>
<dbReference type="CDD" id="cd06533">
    <property type="entry name" value="Glyco_transf_WecG_TagA"/>
    <property type="match status" value="1"/>
</dbReference>
<dbReference type="PANTHER" id="PTHR34136:SF1">
    <property type="entry name" value="UDP-N-ACETYL-D-MANNOSAMINURONIC ACID TRANSFERASE"/>
    <property type="match status" value="1"/>
</dbReference>
<keyword evidence="3" id="KW-0812">Transmembrane</keyword>
<evidence type="ECO:0000256" key="1">
    <source>
        <dbReference type="ARBA" id="ARBA00022676"/>
    </source>
</evidence>
<dbReference type="Proteomes" id="UP000654720">
    <property type="component" value="Chromosome"/>
</dbReference>
<dbReference type="InterPro" id="IPR004629">
    <property type="entry name" value="WecG_TagA_CpsF"/>
</dbReference>
<keyword evidence="2" id="KW-0808">Transferase</keyword>
<evidence type="ECO:0000256" key="3">
    <source>
        <dbReference type="SAM" id="Phobius"/>
    </source>
</evidence>
<evidence type="ECO:0000313" key="4">
    <source>
        <dbReference type="EMBL" id="QRO51719.1"/>
    </source>
</evidence>
<feature type="transmembrane region" description="Helical" evidence="3">
    <location>
        <begin position="219"/>
        <end position="240"/>
    </location>
</feature>
<gene>
    <name evidence="4" type="ORF">I6J59_09050</name>
</gene>
<dbReference type="Pfam" id="PF03808">
    <property type="entry name" value="Glyco_tran_WecG"/>
    <property type="match status" value="1"/>
</dbReference>
<dbReference type="GeneID" id="93099318"/>
<proteinExistence type="predicted"/>
<accession>A0ABX7HCN7</accession>
<evidence type="ECO:0000256" key="2">
    <source>
        <dbReference type="ARBA" id="ARBA00022679"/>
    </source>
</evidence>
<reference evidence="4 5" key="1">
    <citation type="submission" date="2021-02" db="EMBL/GenBank/DDBJ databases">
        <title>FDA dAtabase for Regulatory Grade micrObial Sequences (FDA-ARGOS): Supporting development and validation of Infectious Disease Dx tests.</title>
        <authorList>
            <person name="Carlson P."/>
            <person name="Fischbach M."/>
            <person name="Hastie J."/>
            <person name="Bilen M."/>
            <person name="Cheng A."/>
            <person name="Tallon L."/>
            <person name="Sadzewicz L."/>
            <person name="Zhao X."/>
            <person name="Boylan J."/>
            <person name="Ott S."/>
            <person name="Bowen H."/>
            <person name="Vavikolanu K."/>
            <person name="Mehta A."/>
            <person name="Aluvathingal J."/>
            <person name="Nadendla S."/>
            <person name="Yan Y."/>
            <person name="Sichtig H."/>
        </authorList>
    </citation>
    <scope>NUCLEOTIDE SEQUENCE [LARGE SCALE GENOMIC DNA]</scope>
    <source>
        <strain evidence="4 5">FDAARGOS_1229</strain>
    </source>
</reference>
<keyword evidence="5" id="KW-1185">Reference proteome</keyword>
<organism evidence="4 5">
    <name type="scientific">Butyricimonas virosa</name>
    <dbReference type="NCBI Taxonomy" id="544645"/>
    <lineage>
        <taxon>Bacteria</taxon>
        <taxon>Pseudomonadati</taxon>
        <taxon>Bacteroidota</taxon>
        <taxon>Bacteroidia</taxon>
        <taxon>Bacteroidales</taxon>
        <taxon>Odoribacteraceae</taxon>
        <taxon>Butyricimonas</taxon>
    </lineage>
</organism>
<sequence>MNILCFIRKIKLSEDNYNAIVFEKKNKVYSFINPYGYHLLRKNIDLYNQLDGLFVDGILMCIYIRIFYKYKITRRSFDMTTVARDLFARLKNSRETIYFVGAKQNEIETTVRLIRATYPTIQIKGFRNGYFGSDQERLECMNEIVDLDPDFVVVGMGAILQEKFIVQLHKQGFKGISFTCGGYLRQASVGLEYFPKWSEKYHLRAFYRLYKEKGMFKRLYNVLIEFPILFIYDFFSLFFIKKNR</sequence>
<keyword evidence="3" id="KW-0472">Membrane</keyword>